<keyword evidence="2" id="KW-1133">Transmembrane helix</keyword>
<evidence type="ECO:0000313" key="3">
    <source>
        <dbReference type="EMBL" id="RWS23089.1"/>
    </source>
</evidence>
<dbReference type="SUPFAM" id="SSF50923">
    <property type="entry name" value="Hemopexin-like domain"/>
    <property type="match status" value="1"/>
</dbReference>
<proteinExistence type="predicted"/>
<evidence type="ECO:0000256" key="1">
    <source>
        <dbReference type="PROSITE-ProRule" id="PRU01011"/>
    </source>
</evidence>
<dbReference type="Proteomes" id="UP000288716">
    <property type="component" value="Unassembled WGS sequence"/>
</dbReference>
<dbReference type="InterPro" id="IPR036375">
    <property type="entry name" value="Hemopexin-like_dom_sf"/>
</dbReference>
<keyword evidence="2" id="KW-0472">Membrane</keyword>
<feature type="repeat" description="Hemopexin" evidence="1">
    <location>
        <begin position="436"/>
        <end position="490"/>
    </location>
</feature>
<dbReference type="PROSITE" id="PS51642">
    <property type="entry name" value="HEMOPEXIN_2"/>
    <property type="match status" value="1"/>
</dbReference>
<evidence type="ECO:0000313" key="4">
    <source>
        <dbReference type="Proteomes" id="UP000288716"/>
    </source>
</evidence>
<keyword evidence="2" id="KW-0812">Transmembrane</keyword>
<gene>
    <name evidence="3" type="ORF">B4U80_13437</name>
</gene>
<organism evidence="3 4">
    <name type="scientific">Leptotrombidium deliense</name>
    <dbReference type="NCBI Taxonomy" id="299467"/>
    <lineage>
        <taxon>Eukaryota</taxon>
        <taxon>Metazoa</taxon>
        <taxon>Ecdysozoa</taxon>
        <taxon>Arthropoda</taxon>
        <taxon>Chelicerata</taxon>
        <taxon>Arachnida</taxon>
        <taxon>Acari</taxon>
        <taxon>Acariformes</taxon>
        <taxon>Trombidiformes</taxon>
        <taxon>Prostigmata</taxon>
        <taxon>Anystina</taxon>
        <taxon>Parasitengona</taxon>
        <taxon>Trombiculoidea</taxon>
        <taxon>Trombiculidae</taxon>
        <taxon>Leptotrombidium</taxon>
    </lineage>
</organism>
<evidence type="ECO:0000256" key="2">
    <source>
        <dbReference type="SAM" id="Phobius"/>
    </source>
</evidence>
<dbReference type="Gene3D" id="2.110.10.10">
    <property type="entry name" value="Hemopexin-like domain"/>
    <property type="match status" value="1"/>
</dbReference>
<dbReference type="AlphaFoldDB" id="A0A443S6B5"/>
<sequence length="632" mass="73099">MCCNEPTRANDPRLGVIDCSEAEKYRMKTGFRTLNGDVFIVMEREQDRSLLLTKLMPPKEGKWFRLYDGYPKGEAELKKMFAYTGIGFKIDVMALIENKYLLIFYGDKYQVTERNGNSDNFNSNRKELSIEAPFNGWKFENVKERPNYYSITALQNDQQTFLYINKRLLQNSAIYEYKTIKGTELKLINKVEDTIRTPGSLGETVFTQISNTVYTALKKFYPFHDNHILTTMTLTASEKFNFAYPIKREVHDIFYPLPLVTNQEYQLMVPESYLLGCPIDPYCVRLFIDDATKLGTNNLLVFSGRYVFRLNSINKALKDPIPINEYFDDIGMPFYVDAAHTEISSNYTYVIKNNEVWIVRQYNKKWIVVKRVSIEYVYPDLREADASISTYNNETYFFIGKYAGAWRYDVTNFPLIENVAYRIGTEWVSQINTNLPSLIDAAFRSPDNNDEIYLVKNNYFYTIKGGSLWQTALTQPSMTPQFLNNFFDCPKNRTVYFNTVRFYKTYYGNLIPKAADLQNVTTPSSPTYTTREPAKTLITGPTVTEHTLRTDIESSSTEESITLFTSPTSYLNIFVIAIVVMFLLVAVICVSFVAITHSTKCKLHNLIGLLNYFFKYSESEGSELYPTKTSFK</sequence>
<dbReference type="EMBL" id="NCKV01007156">
    <property type="protein sequence ID" value="RWS23089.1"/>
    <property type="molecule type" value="Genomic_DNA"/>
</dbReference>
<accession>A0A443S6B5</accession>
<feature type="transmembrane region" description="Helical" evidence="2">
    <location>
        <begin position="570"/>
        <end position="595"/>
    </location>
</feature>
<comment type="caution">
    <text evidence="3">The sequence shown here is derived from an EMBL/GenBank/DDBJ whole genome shotgun (WGS) entry which is preliminary data.</text>
</comment>
<reference evidence="3 4" key="1">
    <citation type="journal article" date="2018" name="Gigascience">
        <title>Genomes of trombidid mites reveal novel predicted allergens and laterally-transferred genes associated with secondary metabolism.</title>
        <authorList>
            <person name="Dong X."/>
            <person name="Chaisiri K."/>
            <person name="Xia D."/>
            <person name="Armstrong S.D."/>
            <person name="Fang Y."/>
            <person name="Donnelly M.J."/>
            <person name="Kadowaki T."/>
            <person name="McGarry J.W."/>
            <person name="Darby A.C."/>
            <person name="Makepeace B.L."/>
        </authorList>
    </citation>
    <scope>NUCLEOTIDE SEQUENCE [LARGE SCALE GENOMIC DNA]</scope>
    <source>
        <strain evidence="3">UoL-UT</strain>
    </source>
</reference>
<dbReference type="VEuPathDB" id="VectorBase:LDEU008951"/>
<dbReference type="SMART" id="SM00120">
    <property type="entry name" value="HX"/>
    <property type="match status" value="3"/>
</dbReference>
<dbReference type="OrthoDB" id="10666698at2759"/>
<keyword evidence="4" id="KW-1185">Reference proteome</keyword>
<dbReference type="InterPro" id="IPR018487">
    <property type="entry name" value="Hemopexin-like_repeat"/>
</dbReference>
<name>A0A443S6B5_9ACAR</name>
<protein>
    <submittedName>
        <fullName evidence="3">Acyl-protein thioesterase 1-like protein</fullName>
    </submittedName>
</protein>